<dbReference type="AlphaFoldDB" id="A0A642UWB2"/>
<dbReference type="EMBL" id="SWFT01000072">
    <property type="protein sequence ID" value="KAA8903133.1"/>
    <property type="molecule type" value="Genomic_DNA"/>
</dbReference>
<protein>
    <submittedName>
        <fullName evidence="1">Uncharacterized protein</fullName>
    </submittedName>
</protein>
<reference evidence="1 2" key="1">
    <citation type="submission" date="2019-07" db="EMBL/GenBank/DDBJ databases">
        <title>Genome assembly of two rare yeast pathogens: Diutina rugosa and Trichomonascus ciferrii.</title>
        <authorList>
            <person name="Mixao V."/>
            <person name="Saus E."/>
            <person name="Hansen A."/>
            <person name="Lass-Flor C."/>
            <person name="Gabaldon T."/>
        </authorList>
    </citation>
    <scope>NUCLEOTIDE SEQUENCE [LARGE SCALE GENOMIC DNA]</scope>
    <source>
        <strain evidence="1 2">CBS 613</strain>
    </source>
</reference>
<sequence>MLSRLGLRTATFSGFHRSCRLYSTFGYVQDWPELKARIAEAPETDFDRVAVDAFKQALHLHQRGRASNDNDTSDAATQPVVEIIDTLFPGEKVKFSPQLLRDLLLQYPPTPVALHLIRTYYGHNPEGTTIDKDTALIALRTALWNADFTNAIKVTDVTVGHPSYVAAKHKILKQGFIKLVATSVGVTLFSKFGVDWAIDAGVLSDSWRHLSAVNSMLITYLINSSFFLTIVQFGRQLSASGGDLLTWQKGTFYTHWFRHADEMLFSTKIVEADRQLNGGENTPAIINELCRVDDDIFAHPHTLQPGYTRDGQKIRLLEAKDNLDDLMMQAYWMSGGDGFEWVEPDQDPAMLQWHHHLHGYAKSEVNAGDDAKSLKWADELADGETAA</sequence>
<accession>A0A642UWB2</accession>
<dbReference type="OMA" id="DVTVGHP"/>
<gene>
    <name evidence="1" type="ORF">DIURU_002561</name>
</gene>
<keyword evidence="2" id="KW-1185">Reference proteome</keyword>
<dbReference type="OrthoDB" id="4089405at2759"/>
<comment type="caution">
    <text evidence="1">The sequence shown here is derived from an EMBL/GenBank/DDBJ whole genome shotgun (WGS) entry which is preliminary data.</text>
</comment>
<evidence type="ECO:0000313" key="1">
    <source>
        <dbReference type="EMBL" id="KAA8903133.1"/>
    </source>
</evidence>
<proteinExistence type="predicted"/>
<dbReference type="GeneID" id="54781212"/>
<dbReference type="RefSeq" id="XP_034012650.1">
    <property type="nucleotide sequence ID" value="XM_034155226.1"/>
</dbReference>
<evidence type="ECO:0000313" key="2">
    <source>
        <dbReference type="Proteomes" id="UP000449547"/>
    </source>
</evidence>
<organism evidence="1 2">
    <name type="scientific">Diutina rugosa</name>
    <name type="common">Yeast</name>
    <name type="synonym">Candida rugosa</name>
    <dbReference type="NCBI Taxonomy" id="5481"/>
    <lineage>
        <taxon>Eukaryota</taxon>
        <taxon>Fungi</taxon>
        <taxon>Dikarya</taxon>
        <taxon>Ascomycota</taxon>
        <taxon>Saccharomycotina</taxon>
        <taxon>Pichiomycetes</taxon>
        <taxon>Debaryomycetaceae</taxon>
        <taxon>Diutina</taxon>
    </lineage>
</organism>
<dbReference type="Proteomes" id="UP000449547">
    <property type="component" value="Unassembled WGS sequence"/>
</dbReference>
<dbReference type="VEuPathDB" id="FungiDB:DIURU_002561"/>
<name>A0A642UWB2_DIURU</name>